<dbReference type="PANTHER" id="PTHR13484:SF0">
    <property type="entry name" value="PRE-MRNA 3'-END-PROCESSING FACTOR FIP1"/>
    <property type="match status" value="1"/>
</dbReference>
<feature type="region of interest" description="Disordered" evidence="5">
    <location>
        <begin position="188"/>
        <end position="226"/>
    </location>
</feature>
<sequence length="354" mass="40502">MNATDDRHEIQRVGLSPSTFMHLRRTQHVGGTTNDLLLEKVQGNEEINQKVEFLEKKPWREAGANISDYFNYGFDEESWNAYCRKQAKLHGMIRKAQKRHTGYEEEEVFCAYSSPGRPSIVAFRDSDPITNLAGGQPESSREDGHQCHNDGGSNTQVVCEMCHYEDSSNANQLPPPLSKNSFFKFIKKRVPPRPQPPSSTATAVSGNSTSFNSPSASSRRITISPGVIDTTKARECYILQEKHDKDRDRSRAHGQDKENKRSRNREKEGCSSSYYREAQMKLREPRNQGYKYRYDRGSGKKRKSNKDGSRKRSESSSVRSSRSSRDVGGNRDRRHKQKRNRKAKTCRKNKETSK</sequence>
<keyword evidence="4" id="KW-0539">Nucleus</keyword>
<dbReference type="CTD" id="561900"/>
<dbReference type="Proteomes" id="UP000695023">
    <property type="component" value="Unplaced"/>
</dbReference>
<name>A0A9Y3RD06_9CICH</name>
<comment type="similarity">
    <text evidence="2">Belongs to the FIP1 family.</text>
</comment>
<accession>A0A9Y3RD06</accession>
<evidence type="ECO:0000256" key="3">
    <source>
        <dbReference type="ARBA" id="ARBA00022664"/>
    </source>
</evidence>
<dbReference type="InterPro" id="IPR051187">
    <property type="entry name" value="Pre-mRNA_3'-end_processing_reg"/>
</dbReference>
<evidence type="ECO:0000313" key="7">
    <source>
        <dbReference type="Proteomes" id="UP000695023"/>
    </source>
</evidence>
<evidence type="ECO:0000256" key="5">
    <source>
        <dbReference type="SAM" id="MobiDB-lite"/>
    </source>
</evidence>
<dbReference type="Pfam" id="PF05182">
    <property type="entry name" value="Fip1"/>
    <property type="match status" value="1"/>
</dbReference>
<dbReference type="InterPro" id="IPR007854">
    <property type="entry name" value="Fip1_dom"/>
</dbReference>
<protein>
    <submittedName>
        <fullName evidence="8">Pre-mRNA 3'-end-processing factor FIP1</fullName>
    </submittedName>
</protein>
<proteinExistence type="inferred from homology"/>
<dbReference type="GO" id="GO:0006397">
    <property type="term" value="P:mRNA processing"/>
    <property type="evidence" value="ECO:0007669"/>
    <property type="project" value="UniProtKB-KW"/>
</dbReference>
<evidence type="ECO:0000256" key="2">
    <source>
        <dbReference type="ARBA" id="ARBA00007459"/>
    </source>
</evidence>
<feature type="region of interest" description="Disordered" evidence="5">
    <location>
        <begin position="130"/>
        <end position="150"/>
    </location>
</feature>
<feature type="compositionally biased region" description="Basic and acidic residues" evidence="5">
    <location>
        <begin position="278"/>
        <end position="298"/>
    </location>
</feature>
<feature type="compositionally biased region" description="Basic and acidic residues" evidence="5">
    <location>
        <begin position="240"/>
        <end position="269"/>
    </location>
</feature>
<evidence type="ECO:0000313" key="8">
    <source>
        <dbReference type="RefSeq" id="XP_005732492.1"/>
    </source>
</evidence>
<feature type="compositionally biased region" description="Low complexity" evidence="5">
    <location>
        <begin position="205"/>
        <end position="218"/>
    </location>
</feature>
<dbReference type="AlphaFoldDB" id="A0A9Y3RD06"/>
<keyword evidence="7" id="KW-1185">Reference proteome</keyword>
<evidence type="ECO:0000256" key="1">
    <source>
        <dbReference type="ARBA" id="ARBA00004123"/>
    </source>
</evidence>
<gene>
    <name evidence="8" type="primary">fip1l1a</name>
</gene>
<feature type="compositionally biased region" description="Basic and acidic residues" evidence="5">
    <location>
        <begin position="305"/>
        <end position="314"/>
    </location>
</feature>
<feature type="domain" description="Pre-mRNA polyadenylation factor Fip1" evidence="6">
    <location>
        <begin position="52"/>
        <end position="89"/>
    </location>
</feature>
<dbReference type="RefSeq" id="XP_005732492.1">
    <property type="nucleotide sequence ID" value="XM_005732435.1"/>
</dbReference>
<organism evidence="7 8">
    <name type="scientific">Pundamilia nyererei</name>
    <dbReference type="NCBI Taxonomy" id="303518"/>
    <lineage>
        <taxon>Eukaryota</taxon>
        <taxon>Metazoa</taxon>
        <taxon>Chordata</taxon>
        <taxon>Craniata</taxon>
        <taxon>Vertebrata</taxon>
        <taxon>Euteleostomi</taxon>
        <taxon>Actinopterygii</taxon>
        <taxon>Neopterygii</taxon>
        <taxon>Teleostei</taxon>
        <taxon>Neoteleostei</taxon>
        <taxon>Acanthomorphata</taxon>
        <taxon>Ovalentaria</taxon>
        <taxon>Cichlomorphae</taxon>
        <taxon>Cichliformes</taxon>
        <taxon>Cichlidae</taxon>
        <taxon>African cichlids</taxon>
        <taxon>Pseudocrenilabrinae</taxon>
        <taxon>Haplochromini</taxon>
        <taxon>Pundamilia</taxon>
    </lineage>
</organism>
<feature type="compositionally biased region" description="Basic and acidic residues" evidence="5">
    <location>
        <begin position="139"/>
        <end position="148"/>
    </location>
</feature>
<reference evidence="8" key="1">
    <citation type="submission" date="2025-08" db="UniProtKB">
        <authorList>
            <consortium name="RefSeq"/>
        </authorList>
    </citation>
    <scope>IDENTIFICATION</scope>
</reference>
<comment type="subcellular location">
    <subcellularLocation>
        <location evidence="1">Nucleus</location>
    </subcellularLocation>
</comment>
<feature type="compositionally biased region" description="Basic residues" evidence="5">
    <location>
        <begin position="332"/>
        <end position="347"/>
    </location>
</feature>
<evidence type="ECO:0000259" key="6">
    <source>
        <dbReference type="Pfam" id="PF05182"/>
    </source>
</evidence>
<keyword evidence="3" id="KW-0507">mRNA processing</keyword>
<dbReference type="GeneID" id="102211203"/>
<feature type="region of interest" description="Disordered" evidence="5">
    <location>
        <begin position="240"/>
        <end position="354"/>
    </location>
</feature>
<evidence type="ECO:0000256" key="4">
    <source>
        <dbReference type="ARBA" id="ARBA00023242"/>
    </source>
</evidence>
<dbReference type="PANTHER" id="PTHR13484">
    <property type="entry name" value="FIP1-LIKE 1 PROTEIN"/>
    <property type="match status" value="1"/>
</dbReference>
<dbReference type="GO" id="GO:0005847">
    <property type="term" value="C:mRNA cleavage and polyadenylation specificity factor complex"/>
    <property type="evidence" value="ECO:0007669"/>
    <property type="project" value="TreeGrafter"/>
</dbReference>